<evidence type="ECO:0000256" key="8">
    <source>
        <dbReference type="SAM" id="MobiDB-lite"/>
    </source>
</evidence>
<evidence type="ECO:0000256" key="2">
    <source>
        <dbReference type="ARBA" id="ARBA00022741"/>
    </source>
</evidence>
<keyword evidence="2" id="KW-0547">Nucleotide-binding</keyword>
<dbReference type="InterPro" id="IPR050079">
    <property type="entry name" value="DEAD_box_RNA_helicase"/>
</dbReference>
<evidence type="ECO:0000256" key="1">
    <source>
        <dbReference type="ARBA" id="ARBA00012552"/>
    </source>
</evidence>
<keyword evidence="5" id="KW-0067">ATP-binding</keyword>
<sequence>MHLAFTLQAFNQGLIDILITNDGHCVEEEIPQEADGSESTDASESNQLARKRRREDASKSKEREFAGHRGLDLQGVACVFNFDAPSSLKSYIHRIGRTGRGGATGVAVTLIDTSQEEQQLLLQQMFTVRKAPGALGHSTLTPLSLQLQDVECFRYRVEDVRRGITKRVIAAAVARDLQQQLLNSRKLKEFFERNPRDREVLKRACKQLKMTAIQLAIQQQTSGAATTRGSHGASRRRPVADPLKSFKAAV</sequence>
<dbReference type="Gene3D" id="3.40.50.300">
    <property type="entry name" value="P-loop containing nucleotide triphosphate hydrolases"/>
    <property type="match status" value="1"/>
</dbReference>
<dbReference type="Proteomes" id="UP000018201">
    <property type="component" value="Unassembled WGS sequence"/>
</dbReference>
<keyword evidence="11" id="KW-1185">Reference proteome</keyword>
<name>U6GY17_9EIME</name>
<protein>
    <recommendedName>
        <fullName evidence="1">RNA helicase</fullName>
        <ecNumber evidence="1">3.6.4.13</ecNumber>
    </recommendedName>
</protein>
<dbReference type="OrthoDB" id="1191041at2759"/>
<evidence type="ECO:0000256" key="6">
    <source>
        <dbReference type="ARBA" id="ARBA00022884"/>
    </source>
</evidence>
<dbReference type="GO" id="GO:0003723">
    <property type="term" value="F:RNA binding"/>
    <property type="evidence" value="ECO:0007669"/>
    <property type="project" value="UniProtKB-KW"/>
</dbReference>
<dbReference type="InterPro" id="IPR001650">
    <property type="entry name" value="Helicase_C-like"/>
</dbReference>
<reference evidence="10" key="2">
    <citation type="submission" date="2013-10" db="EMBL/GenBank/DDBJ databases">
        <authorList>
            <person name="Aslett M."/>
        </authorList>
    </citation>
    <scope>NUCLEOTIDE SEQUENCE [LARGE SCALE GENOMIC DNA]</scope>
    <source>
        <strain evidence="10">Houghton</strain>
    </source>
</reference>
<evidence type="ECO:0000256" key="3">
    <source>
        <dbReference type="ARBA" id="ARBA00022801"/>
    </source>
</evidence>
<evidence type="ECO:0000259" key="9">
    <source>
        <dbReference type="PROSITE" id="PS51194"/>
    </source>
</evidence>
<dbReference type="PROSITE" id="PS51194">
    <property type="entry name" value="HELICASE_CTER"/>
    <property type="match status" value="1"/>
</dbReference>
<evidence type="ECO:0000256" key="4">
    <source>
        <dbReference type="ARBA" id="ARBA00022806"/>
    </source>
</evidence>
<dbReference type="VEuPathDB" id="ToxoDB:EPH_0061090"/>
<dbReference type="EMBL" id="HG693347">
    <property type="protein sequence ID" value="CDI85060.1"/>
    <property type="molecule type" value="Genomic_DNA"/>
</dbReference>
<gene>
    <name evidence="10" type="ORF">EPH_0061090</name>
</gene>
<evidence type="ECO:0000313" key="10">
    <source>
        <dbReference type="EMBL" id="CDI85060.1"/>
    </source>
</evidence>
<dbReference type="EC" id="3.6.4.13" evidence="1"/>
<dbReference type="SMART" id="SM00490">
    <property type="entry name" value="HELICc"/>
    <property type="match status" value="1"/>
</dbReference>
<keyword evidence="3" id="KW-0378">Hydrolase</keyword>
<proteinExistence type="predicted"/>
<dbReference type="AlphaFoldDB" id="U6GY17"/>
<evidence type="ECO:0000313" key="11">
    <source>
        <dbReference type="Proteomes" id="UP000018201"/>
    </source>
</evidence>
<feature type="compositionally biased region" description="Polar residues" evidence="8">
    <location>
        <begin position="39"/>
        <end position="48"/>
    </location>
</feature>
<dbReference type="GO" id="GO:0005524">
    <property type="term" value="F:ATP binding"/>
    <property type="evidence" value="ECO:0007669"/>
    <property type="project" value="UniProtKB-KW"/>
</dbReference>
<keyword evidence="6" id="KW-0694">RNA-binding</keyword>
<organism evidence="10 11">
    <name type="scientific">Eimeria praecox</name>
    <dbReference type="NCBI Taxonomy" id="51316"/>
    <lineage>
        <taxon>Eukaryota</taxon>
        <taxon>Sar</taxon>
        <taxon>Alveolata</taxon>
        <taxon>Apicomplexa</taxon>
        <taxon>Conoidasida</taxon>
        <taxon>Coccidia</taxon>
        <taxon>Eucoccidiorida</taxon>
        <taxon>Eimeriorina</taxon>
        <taxon>Eimeriidae</taxon>
        <taxon>Eimeria</taxon>
    </lineage>
</organism>
<comment type="catalytic activity">
    <reaction evidence="7">
        <text>ATP + H2O = ADP + phosphate + H(+)</text>
        <dbReference type="Rhea" id="RHEA:13065"/>
        <dbReference type="ChEBI" id="CHEBI:15377"/>
        <dbReference type="ChEBI" id="CHEBI:15378"/>
        <dbReference type="ChEBI" id="CHEBI:30616"/>
        <dbReference type="ChEBI" id="CHEBI:43474"/>
        <dbReference type="ChEBI" id="CHEBI:456216"/>
        <dbReference type="EC" id="3.6.4.13"/>
    </reaction>
</comment>
<dbReference type="PANTHER" id="PTHR47959">
    <property type="entry name" value="ATP-DEPENDENT RNA HELICASE RHLE-RELATED"/>
    <property type="match status" value="1"/>
</dbReference>
<feature type="domain" description="Helicase C-terminal" evidence="9">
    <location>
        <begin position="1"/>
        <end position="151"/>
    </location>
</feature>
<dbReference type="PANTHER" id="PTHR47959:SF21">
    <property type="entry name" value="DEAD-BOX HELICASE 56"/>
    <property type="match status" value="1"/>
</dbReference>
<evidence type="ECO:0000256" key="5">
    <source>
        <dbReference type="ARBA" id="ARBA00022840"/>
    </source>
</evidence>
<feature type="region of interest" description="Disordered" evidence="8">
    <location>
        <begin position="30"/>
        <end position="65"/>
    </location>
</feature>
<dbReference type="InterPro" id="IPR027417">
    <property type="entry name" value="P-loop_NTPase"/>
</dbReference>
<accession>U6GY17</accession>
<dbReference type="GO" id="GO:0003724">
    <property type="term" value="F:RNA helicase activity"/>
    <property type="evidence" value="ECO:0007669"/>
    <property type="project" value="UniProtKB-EC"/>
</dbReference>
<feature type="region of interest" description="Disordered" evidence="8">
    <location>
        <begin position="221"/>
        <end position="250"/>
    </location>
</feature>
<dbReference type="Pfam" id="PF00271">
    <property type="entry name" value="Helicase_C"/>
    <property type="match status" value="1"/>
</dbReference>
<reference evidence="10" key="1">
    <citation type="submission" date="2013-10" db="EMBL/GenBank/DDBJ databases">
        <title>Genomic analysis of the causative agents of coccidiosis in chickens.</title>
        <authorList>
            <person name="Reid A.J."/>
            <person name="Blake D."/>
            <person name="Billington K."/>
            <person name="Browne H."/>
            <person name="Dunn M."/>
            <person name="Hung S."/>
            <person name="Kawahara F."/>
            <person name="Miranda-Saavedra D."/>
            <person name="Mourier T."/>
            <person name="Nagra H."/>
            <person name="Otto T.D."/>
            <person name="Rawlings N."/>
            <person name="Sanchez A."/>
            <person name="Sanders M."/>
            <person name="Subramaniam C."/>
            <person name="Tay Y."/>
            <person name="Dear P."/>
            <person name="Doerig C."/>
            <person name="Gruber A."/>
            <person name="Parkinson J."/>
            <person name="Shirley M."/>
            <person name="Wan K.L."/>
            <person name="Berriman M."/>
            <person name="Tomley F."/>
            <person name="Pain A."/>
        </authorList>
    </citation>
    <scope>NUCLEOTIDE SEQUENCE [LARGE SCALE GENOMIC DNA]</scope>
    <source>
        <strain evidence="10">Houghton</strain>
    </source>
</reference>
<dbReference type="SUPFAM" id="SSF52540">
    <property type="entry name" value="P-loop containing nucleoside triphosphate hydrolases"/>
    <property type="match status" value="1"/>
</dbReference>
<dbReference type="GO" id="GO:0005829">
    <property type="term" value="C:cytosol"/>
    <property type="evidence" value="ECO:0007669"/>
    <property type="project" value="TreeGrafter"/>
</dbReference>
<dbReference type="GO" id="GO:0016787">
    <property type="term" value="F:hydrolase activity"/>
    <property type="evidence" value="ECO:0007669"/>
    <property type="project" value="UniProtKB-KW"/>
</dbReference>
<evidence type="ECO:0000256" key="7">
    <source>
        <dbReference type="ARBA" id="ARBA00047984"/>
    </source>
</evidence>
<keyword evidence="4 10" id="KW-0347">Helicase</keyword>
<feature type="compositionally biased region" description="Basic and acidic residues" evidence="8">
    <location>
        <begin position="54"/>
        <end position="65"/>
    </location>
</feature>